<dbReference type="SMART" id="SM01197">
    <property type="entry name" value="FANCL_C"/>
    <property type="match status" value="1"/>
</dbReference>
<evidence type="ECO:0000256" key="1">
    <source>
        <dbReference type="ARBA" id="ARBA00000900"/>
    </source>
</evidence>
<feature type="region of interest" description="Disordered" evidence="16">
    <location>
        <begin position="805"/>
        <end position="827"/>
    </location>
</feature>
<evidence type="ECO:0000256" key="15">
    <source>
        <dbReference type="RuleBase" id="RU367090"/>
    </source>
</evidence>
<comment type="catalytic activity">
    <reaction evidence="1 15">
        <text>S-ubiquitinyl-[E2 ubiquitin-conjugating enzyme]-L-cysteine + [acceptor protein]-L-lysine = [E2 ubiquitin-conjugating enzyme]-L-cysteine + N(6)-ubiquitinyl-[acceptor protein]-L-lysine.</text>
        <dbReference type="EC" id="2.3.2.27"/>
    </reaction>
</comment>
<evidence type="ECO:0000256" key="16">
    <source>
        <dbReference type="SAM" id="MobiDB-lite"/>
    </source>
</evidence>
<dbReference type="GO" id="GO:0072344">
    <property type="term" value="P:rescue of stalled ribosome"/>
    <property type="evidence" value="ECO:0007669"/>
    <property type="project" value="UniProtKB-UniRule"/>
</dbReference>
<dbReference type="GO" id="GO:0061630">
    <property type="term" value="F:ubiquitin protein ligase activity"/>
    <property type="evidence" value="ECO:0007669"/>
    <property type="project" value="UniProtKB-UniRule"/>
</dbReference>
<dbReference type="SUPFAM" id="SSF48371">
    <property type="entry name" value="ARM repeat"/>
    <property type="match status" value="1"/>
</dbReference>
<gene>
    <name evidence="18" type="ORF">MACK_002446</name>
</gene>
<feature type="compositionally biased region" description="Basic and acidic residues" evidence="16">
    <location>
        <begin position="1394"/>
        <end position="1405"/>
    </location>
</feature>
<comment type="subcellular location">
    <subcellularLocation>
        <location evidence="2">Cytoplasm</location>
        <location evidence="2">Cytosol</location>
    </subcellularLocation>
</comment>
<dbReference type="InterPro" id="IPR054476">
    <property type="entry name" value="Ltn1_N"/>
</dbReference>
<dbReference type="FunFam" id="3.30.40.10:FF:000038">
    <property type="entry name" value="E3 ubiquitin-protein ligase listerin"/>
    <property type="match status" value="1"/>
</dbReference>
<dbReference type="Proteomes" id="UP000244811">
    <property type="component" value="Chromosome 3"/>
</dbReference>
<keyword evidence="11 14" id="KW-0863">Zinc-finger</keyword>
<comment type="function">
    <text evidence="15">E3 ubiquitin-protein ligase. Component of the ribosome quality control complex (RQC), a ribosome-associated complex that mediates ubiquitination and extraction of incompletely synthesized nascent chains for proteasomal degradation.</text>
</comment>
<accession>A0A976MDT6</accession>
<evidence type="ECO:0000256" key="3">
    <source>
        <dbReference type="ARBA" id="ARBA00004906"/>
    </source>
</evidence>
<sequence length="1796" mass="207462">MGKKNAKTEEKKVRAADFANFQTSDSRPTGLHQIFASFNNTVRTETNSSSKSESSTSVRGNRSQDEGYSDTSESQANILALLNKLTKKDSLTKLKALEMFNELVETTPESVLEEYIVDIIHLFKKSAVVEPVKKIRLEFGNLLCKVSSKLRRKLQHYLESFITHWWVAMHDESSDIAEVYVEAFRNLFATSLSDEEFELKTLKILNFYFTQIASDYQKFVNKDLDSYGKDWLDTFGKSSQSSASIADMHNRLFYSILHSLMKLFVYARVHREKVTFDLDQLVQDHFVSRVTSISKMSFKKRLSCVLMLVEMVKVLPKESHGLLEKLIGHAVETLKMETEPALIYHNVRLVCACTRENSGSLTKFLPNYHQVVVSLLKNFNGEYGNKVDLYTLFPSLYMYIDPEYFQKYKESFEDLLNFLAELMTKEVLSLRRNAYAFDLVSFRTLGTRMLCCFYKLLLLSKKKSPELITLPLEKLAPVEENSRDFLWNYPAVMTEYVAESNLLAETTFVEMMDRLLSYAGESTVLVASILDNLLAKYAVDVNRVYPGLEVVYEDLMKNVTMKLPDCLEQHLKHKADLTLDIEQLVQLLKKNSLTLPHHIPMLLFKSQPQSDFLDDYKLLLQVYKNLNTSVLEEWKEAEELDARLLLFYAAVEMDHNEKVVELVLGRQFDLEDICTYFLVNEFLNGCKGSGHSNELIGFAQRHISLELFHNLLGQVEYSKLTSENRRVYQTILITYQLYENKYVEFEGEYDRTLAESILTSYLYLFLRNRHCDYMRFTKYVLEEFANTPNAFVEGATDGSVNAHSGTANRVNGTHTNSTSDIRNSTDTANGDSLMDEVRLATLDSLPTNAYTEFESTSKDLGSLLGTLFEPDFVVEVLNRTIGLTKSVKLKTLHKRCYYLVVNVYIKSVTTKGNANNLNVDRFMDIFVKVLVGSGLEYCPRAHADFITITTKYRLDDTEVSRRFLENMVSQFMEEKYKTVKKLDESVKIFQYFYKAVRMSLPKTAELVSFVKTWFDHNLAASHFLAAIYEVEDASEDIIRLEIQIFKLLTSNIQKKSEMSELEGCECYTFLNSMTLSTQLIENYKAARSIENLECEKLVKLFTKEAKGGENQIPSPHNGQREDESDQRAEEDNFSKPNLEELRRTLSNTLKLFFRIKFDSKLENSWAYLSIYRFISLFPLELTTEIKDDRNTLNFRSLKHLYSSISVHGVSTNLFTAVIKYTLENGLVLNFRLGTEVELERAFEHQSDVDKELTQKLDNLVIRNQEEATTVAYWLPLCLKYGLGCLDLEDGESVSEFSEAVCSLLQHIHQLQPASHYVNRYVARLWECRSFYPKISESGVFCNFPNREHVCMISSFPNNDFFQDLNTCKIDAYRLLYTFNNYSNKDEDQNEDDTEDRKENESKEGDSGLDSPGDLEEGKAGESEEEGSGGLDGSIGNSVNMGDVRNGYDLMKLYFSLIIGPYLTRRIMTTYENLETSSLQEIERCLMSWLTVFNMHAKYKAQGNLNCANALVKLLTEKPYELGEYINEAFQENLGEALQETREYEDMSHIYSPEFGLGELYAEEYFERDYCRNSLLDIFLRLLIQCLEKMLIKDEEFCETVKMLYYKAAKIFPTQVSEMWNNCKNSYVKKNIKKFTKHEVTQKLIKHELESLKNMTSDLTVYHDVTKKEVTAKLFVKNEINAKITIKVPSAFPLEPLTFMSNENKKNHKWIMYSHSEANRSGIAQGLLLWYNNVVKYYQGIEECPICYSIVHTQFQSIPSKSCKVCKYKFHKECLFKWFRNAAKAKCPLCQSQVSFL</sequence>
<evidence type="ECO:0000313" key="19">
    <source>
        <dbReference type="Proteomes" id="UP000244811"/>
    </source>
</evidence>
<feature type="region of interest" description="Disordered" evidence="16">
    <location>
        <begin position="1"/>
        <end position="28"/>
    </location>
</feature>
<comment type="subunit">
    <text evidence="15">Component of the ribosome quality control complex (RQC).</text>
</comment>
<feature type="region of interest" description="Disordered" evidence="16">
    <location>
        <begin position="1383"/>
        <end position="1435"/>
    </location>
</feature>
<dbReference type="InterPro" id="IPR016024">
    <property type="entry name" value="ARM-type_fold"/>
</dbReference>
<dbReference type="PANTHER" id="PTHR12389">
    <property type="entry name" value="ZINC FINGER PROTEIN 294"/>
    <property type="match status" value="1"/>
</dbReference>
<protein>
    <recommendedName>
        <fullName evidence="6 15">E3 ubiquitin-protein ligase listerin</fullName>
        <ecNumber evidence="5 15">2.3.2.27</ecNumber>
    </recommendedName>
    <alternativeName>
        <fullName evidence="15">RING-type E3 ubiquitin transferase listerin</fullName>
    </alternativeName>
</protein>
<evidence type="ECO:0000256" key="11">
    <source>
        <dbReference type="ARBA" id="ARBA00022771"/>
    </source>
</evidence>
<dbReference type="EMBL" id="CP056070">
    <property type="protein sequence ID" value="UKK01628.2"/>
    <property type="molecule type" value="Genomic_DNA"/>
</dbReference>
<dbReference type="GO" id="GO:0005829">
    <property type="term" value="C:cytosol"/>
    <property type="evidence" value="ECO:0007669"/>
    <property type="project" value="UniProtKB-SubCell"/>
</dbReference>
<dbReference type="EC" id="2.3.2.27" evidence="5 15"/>
<evidence type="ECO:0000313" key="18">
    <source>
        <dbReference type="EMBL" id="UKK01628.2"/>
    </source>
</evidence>
<dbReference type="InterPro" id="IPR039804">
    <property type="entry name" value="RING-CH-C4HC3_LTN1"/>
</dbReference>
<dbReference type="InterPro" id="IPR039795">
    <property type="entry name" value="LTN1/Rkr1"/>
</dbReference>
<evidence type="ECO:0000256" key="6">
    <source>
        <dbReference type="ARBA" id="ARBA00017157"/>
    </source>
</evidence>
<evidence type="ECO:0000256" key="2">
    <source>
        <dbReference type="ARBA" id="ARBA00004514"/>
    </source>
</evidence>
<dbReference type="CDD" id="cd16491">
    <property type="entry name" value="RING-CH-C4HC3_LTN1"/>
    <property type="match status" value="1"/>
</dbReference>
<dbReference type="Gene3D" id="1.25.10.10">
    <property type="entry name" value="Leucine-rich Repeat Variant"/>
    <property type="match status" value="1"/>
</dbReference>
<proteinExistence type="inferred from homology"/>
<evidence type="ECO:0000256" key="9">
    <source>
        <dbReference type="ARBA" id="ARBA00022723"/>
    </source>
</evidence>
<dbReference type="InterPro" id="IPR011989">
    <property type="entry name" value="ARM-like"/>
</dbReference>
<feature type="domain" description="RING-type" evidence="17">
    <location>
        <begin position="1743"/>
        <end position="1790"/>
    </location>
</feature>
<dbReference type="GO" id="GO:1990112">
    <property type="term" value="C:RQC complex"/>
    <property type="evidence" value="ECO:0007669"/>
    <property type="project" value="UniProtKB-UniRule"/>
</dbReference>
<evidence type="ECO:0000256" key="14">
    <source>
        <dbReference type="PROSITE-ProRule" id="PRU00175"/>
    </source>
</evidence>
<reference evidence="18" key="1">
    <citation type="submission" date="2022-07" db="EMBL/GenBank/DDBJ databases">
        <title>Evaluation of T. orientalis genome assembly methods using nanopore sequencing and analysis of variation between genomes.</title>
        <authorList>
            <person name="Yam J."/>
            <person name="Micallef M.L."/>
            <person name="Liu M."/>
            <person name="Djordjevic S.P."/>
            <person name="Bogema D.R."/>
            <person name="Jenkins C."/>
        </authorList>
    </citation>
    <scope>NUCLEOTIDE SEQUENCE</scope>
    <source>
        <strain evidence="18">Goon Nure</strain>
    </source>
</reference>
<organism evidence="18 19">
    <name type="scientific">Theileria orientalis</name>
    <dbReference type="NCBI Taxonomy" id="68886"/>
    <lineage>
        <taxon>Eukaryota</taxon>
        <taxon>Sar</taxon>
        <taxon>Alveolata</taxon>
        <taxon>Apicomplexa</taxon>
        <taxon>Aconoidasida</taxon>
        <taxon>Piroplasmida</taxon>
        <taxon>Theileriidae</taxon>
        <taxon>Theileria</taxon>
    </lineage>
</organism>
<dbReference type="GO" id="GO:0008270">
    <property type="term" value="F:zinc ion binding"/>
    <property type="evidence" value="ECO:0007669"/>
    <property type="project" value="UniProtKB-KW"/>
</dbReference>
<keyword evidence="10" id="KW-0677">Repeat</keyword>
<dbReference type="PANTHER" id="PTHR12389:SF0">
    <property type="entry name" value="E3 UBIQUITIN-PROTEIN LIGASE LISTERIN"/>
    <property type="match status" value="1"/>
</dbReference>
<dbReference type="Gene3D" id="3.30.40.10">
    <property type="entry name" value="Zinc/RING finger domain, C3HC4 (zinc finger)"/>
    <property type="match status" value="1"/>
</dbReference>
<feature type="compositionally biased region" description="Basic and acidic residues" evidence="16">
    <location>
        <begin position="1118"/>
        <end position="1133"/>
    </location>
</feature>
<evidence type="ECO:0000256" key="13">
    <source>
        <dbReference type="ARBA" id="ARBA00022833"/>
    </source>
</evidence>
<keyword evidence="9 15" id="KW-0479">Metal-binding</keyword>
<evidence type="ECO:0000256" key="4">
    <source>
        <dbReference type="ARBA" id="ARBA00007997"/>
    </source>
</evidence>
<feature type="compositionally biased region" description="Basic and acidic residues" evidence="16">
    <location>
        <begin position="1"/>
        <end position="15"/>
    </location>
</feature>
<dbReference type="GO" id="GO:0043023">
    <property type="term" value="F:ribosomal large subunit binding"/>
    <property type="evidence" value="ECO:0007669"/>
    <property type="project" value="TreeGrafter"/>
</dbReference>
<dbReference type="GO" id="GO:1990116">
    <property type="term" value="P:ribosome-associated ubiquitin-dependent protein catabolic process"/>
    <property type="evidence" value="ECO:0007669"/>
    <property type="project" value="UniProtKB-UniRule"/>
</dbReference>
<name>A0A976MDT6_THEOR</name>
<keyword evidence="8 15" id="KW-0808">Transferase</keyword>
<evidence type="ECO:0000256" key="5">
    <source>
        <dbReference type="ARBA" id="ARBA00012483"/>
    </source>
</evidence>
<keyword evidence="12 15" id="KW-0833">Ubl conjugation pathway</keyword>
<evidence type="ECO:0000256" key="8">
    <source>
        <dbReference type="ARBA" id="ARBA00022679"/>
    </source>
</evidence>
<dbReference type="InterPro" id="IPR013083">
    <property type="entry name" value="Znf_RING/FYVE/PHD"/>
</dbReference>
<dbReference type="PROSITE" id="PS50089">
    <property type="entry name" value="ZF_RING_2"/>
    <property type="match status" value="1"/>
</dbReference>
<evidence type="ECO:0000256" key="7">
    <source>
        <dbReference type="ARBA" id="ARBA00022490"/>
    </source>
</evidence>
<dbReference type="SUPFAM" id="SSF57850">
    <property type="entry name" value="RING/U-box"/>
    <property type="match status" value="1"/>
</dbReference>
<comment type="pathway">
    <text evidence="3 15">Protein modification; protein ubiquitination.</text>
</comment>
<evidence type="ECO:0000256" key="10">
    <source>
        <dbReference type="ARBA" id="ARBA00022737"/>
    </source>
</evidence>
<evidence type="ECO:0000259" key="17">
    <source>
        <dbReference type="PROSITE" id="PS50089"/>
    </source>
</evidence>
<keyword evidence="18" id="KW-0012">Acyltransferase</keyword>
<keyword evidence="7" id="KW-0963">Cytoplasm</keyword>
<feature type="region of interest" description="Disordered" evidence="16">
    <location>
        <begin position="1107"/>
        <end position="1133"/>
    </location>
</feature>
<keyword evidence="13 15" id="KW-0862">Zinc</keyword>
<comment type="similarity">
    <text evidence="4 15">Belongs to the LTN1 family.</text>
</comment>
<evidence type="ECO:0000256" key="12">
    <source>
        <dbReference type="ARBA" id="ARBA00022786"/>
    </source>
</evidence>
<feature type="region of interest" description="Disordered" evidence="16">
    <location>
        <begin position="42"/>
        <end position="71"/>
    </location>
</feature>
<dbReference type="Pfam" id="PF22958">
    <property type="entry name" value="Ltn1_1st"/>
    <property type="match status" value="1"/>
</dbReference>
<dbReference type="InterPro" id="IPR001841">
    <property type="entry name" value="Znf_RING"/>
</dbReference>
<feature type="compositionally biased region" description="Low complexity" evidence="16">
    <location>
        <begin position="44"/>
        <end position="57"/>
    </location>
</feature>